<proteinExistence type="inferred from homology"/>
<reference evidence="4" key="2">
    <citation type="submission" date="2023-05" db="EMBL/GenBank/DDBJ databases">
        <authorList>
            <consortium name="Lawrence Berkeley National Laboratory"/>
            <person name="Steindorff A."/>
            <person name="Hensen N."/>
            <person name="Bonometti L."/>
            <person name="Westerberg I."/>
            <person name="Brannstrom I.O."/>
            <person name="Guillou S."/>
            <person name="Cros-Aarteil S."/>
            <person name="Calhoun S."/>
            <person name="Haridas S."/>
            <person name="Kuo A."/>
            <person name="Mondo S."/>
            <person name="Pangilinan J."/>
            <person name="Riley R."/>
            <person name="Labutti K."/>
            <person name="Andreopoulos B."/>
            <person name="Lipzen A."/>
            <person name="Chen C."/>
            <person name="Yanf M."/>
            <person name="Daum C."/>
            <person name="Ng V."/>
            <person name="Clum A."/>
            <person name="Ohm R."/>
            <person name="Martin F."/>
            <person name="Silar P."/>
            <person name="Natvig D."/>
            <person name="Lalanne C."/>
            <person name="Gautier V."/>
            <person name="Ament-Velasquez S.L."/>
            <person name="Kruys A."/>
            <person name="Hutchinson M.I."/>
            <person name="Powell A.J."/>
            <person name="Barry K."/>
            <person name="Miller A.N."/>
            <person name="Grigoriev I.V."/>
            <person name="Debuchy R."/>
            <person name="Gladieux P."/>
            <person name="Thoren M.H."/>
            <person name="Johannesson H."/>
        </authorList>
    </citation>
    <scope>NUCLEOTIDE SEQUENCE</scope>
    <source>
        <strain evidence="4">CBS 990.96</strain>
    </source>
</reference>
<sequence>MPISDLLASITGEKAGPSSTPAPRPIATGPKRKADNELRSAPLLKTPRIESSSADRNSRPNSNSPKPADKPVGSSVDKPAFTSKPSSNTVSAGRASTSTSTSNNASSNGVKTVSNGSKPLPARPALSRPAPPPSSSGPPKARSFAEIMARAKANAEVRNSLGKINHKPLERNLTMKERKELKAEEARQAKVGARKPAVGRSASAAGPSAASSRGTPVGGAKRNGVSPGVSNGKKGAPAEEEKKVKKAALATTGYTGTARPRPGATNTSKSGSAARSEESERSRGDSRYGYGAARRGYDRRGGYDRGEDLDDFIDYDEDEDEVGYGNRGGYSEDESDMEAGLSDIEDEETAAERRAREEDKREEALEKRLKREKEERKKRLLEQARSRAGNR</sequence>
<reference evidence="4" key="1">
    <citation type="journal article" date="2023" name="Mol. Phylogenet. Evol.">
        <title>Genome-scale phylogeny and comparative genomics of the fungal order Sordariales.</title>
        <authorList>
            <person name="Hensen N."/>
            <person name="Bonometti L."/>
            <person name="Westerberg I."/>
            <person name="Brannstrom I.O."/>
            <person name="Guillou S."/>
            <person name="Cros-Aarteil S."/>
            <person name="Calhoun S."/>
            <person name="Haridas S."/>
            <person name="Kuo A."/>
            <person name="Mondo S."/>
            <person name="Pangilinan J."/>
            <person name="Riley R."/>
            <person name="LaButti K."/>
            <person name="Andreopoulos B."/>
            <person name="Lipzen A."/>
            <person name="Chen C."/>
            <person name="Yan M."/>
            <person name="Daum C."/>
            <person name="Ng V."/>
            <person name="Clum A."/>
            <person name="Steindorff A."/>
            <person name="Ohm R.A."/>
            <person name="Martin F."/>
            <person name="Silar P."/>
            <person name="Natvig D.O."/>
            <person name="Lalanne C."/>
            <person name="Gautier V."/>
            <person name="Ament-Velasquez S.L."/>
            <person name="Kruys A."/>
            <person name="Hutchinson M.I."/>
            <person name="Powell A.J."/>
            <person name="Barry K."/>
            <person name="Miller A.N."/>
            <person name="Grigoriev I.V."/>
            <person name="Debuchy R."/>
            <person name="Gladieux P."/>
            <person name="Hiltunen Thoren M."/>
            <person name="Johannesson H."/>
        </authorList>
    </citation>
    <scope>NUCLEOTIDE SEQUENCE</scope>
    <source>
        <strain evidence="4">CBS 990.96</strain>
    </source>
</reference>
<feature type="compositionally biased region" description="Low complexity" evidence="3">
    <location>
        <begin position="91"/>
        <end position="109"/>
    </location>
</feature>
<dbReference type="SMART" id="SM00784">
    <property type="entry name" value="SPT2"/>
    <property type="match status" value="1"/>
</dbReference>
<feature type="compositionally biased region" description="Basic and acidic residues" evidence="3">
    <location>
        <begin position="167"/>
        <end position="188"/>
    </location>
</feature>
<evidence type="ECO:0000313" key="4">
    <source>
        <dbReference type="EMBL" id="KAK4230735.1"/>
    </source>
</evidence>
<feature type="region of interest" description="Disordered" evidence="3">
    <location>
        <begin position="156"/>
        <end position="391"/>
    </location>
</feature>
<feature type="compositionally biased region" description="Acidic residues" evidence="3">
    <location>
        <begin position="307"/>
        <end position="322"/>
    </location>
</feature>
<keyword evidence="2" id="KW-0175">Coiled coil</keyword>
<feature type="region of interest" description="Disordered" evidence="3">
    <location>
        <begin position="1"/>
        <end position="144"/>
    </location>
</feature>
<feature type="compositionally biased region" description="Low complexity" evidence="3">
    <location>
        <begin position="247"/>
        <end position="258"/>
    </location>
</feature>
<comment type="similarity">
    <text evidence="1">Belongs to the SPT2 family.</text>
</comment>
<name>A0AAN7H736_9PEZI</name>
<evidence type="ECO:0000256" key="3">
    <source>
        <dbReference type="SAM" id="MobiDB-lite"/>
    </source>
</evidence>
<organism evidence="4 5">
    <name type="scientific">Podospora fimiseda</name>
    <dbReference type="NCBI Taxonomy" id="252190"/>
    <lineage>
        <taxon>Eukaryota</taxon>
        <taxon>Fungi</taxon>
        <taxon>Dikarya</taxon>
        <taxon>Ascomycota</taxon>
        <taxon>Pezizomycotina</taxon>
        <taxon>Sordariomycetes</taxon>
        <taxon>Sordariomycetidae</taxon>
        <taxon>Sordariales</taxon>
        <taxon>Podosporaceae</taxon>
        <taxon>Podospora</taxon>
    </lineage>
</organism>
<dbReference type="EMBL" id="MU865297">
    <property type="protein sequence ID" value="KAK4230735.1"/>
    <property type="molecule type" value="Genomic_DNA"/>
</dbReference>
<evidence type="ECO:0000256" key="1">
    <source>
        <dbReference type="ARBA" id="ARBA00006461"/>
    </source>
</evidence>
<feature type="compositionally biased region" description="Basic and acidic residues" evidence="3">
    <location>
        <begin position="295"/>
        <end position="306"/>
    </location>
</feature>
<dbReference type="Pfam" id="PF08243">
    <property type="entry name" value="SPT2"/>
    <property type="match status" value="1"/>
</dbReference>
<feature type="compositionally biased region" description="Basic and acidic residues" evidence="3">
    <location>
        <begin position="350"/>
        <end position="385"/>
    </location>
</feature>
<feature type="compositionally biased region" description="Polar residues" evidence="3">
    <location>
        <begin position="49"/>
        <end position="65"/>
    </location>
</feature>
<dbReference type="InterPro" id="IPR013256">
    <property type="entry name" value="Chromatin_SPT2"/>
</dbReference>
<gene>
    <name evidence="4" type="ORF">QBC38DRAFT_468685</name>
</gene>
<keyword evidence="5" id="KW-1185">Reference proteome</keyword>
<protein>
    <recommendedName>
        <fullName evidence="6">SPT2 chromatin protein</fullName>
    </recommendedName>
</protein>
<evidence type="ECO:0008006" key="6">
    <source>
        <dbReference type="Google" id="ProtNLM"/>
    </source>
</evidence>
<evidence type="ECO:0000256" key="2">
    <source>
        <dbReference type="ARBA" id="ARBA00023054"/>
    </source>
</evidence>
<feature type="compositionally biased region" description="Low complexity" evidence="3">
    <location>
        <begin position="196"/>
        <end position="214"/>
    </location>
</feature>
<feature type="compositionally biased region" description="Low complexity" evidence="3">
    <location>
        <begin position="118"/>
        <end position="128"/>
    </location>
</feature>
<accession>A0AAN7H736</accession>
<evidence type="ECO:0000313" key="5">
    <source>
        <dbReference type="Proteomes" id="UP001301958"/>
    </source>
</evidence>
<dbReference type="Proteomes" id="UP001301958">
    <property type="component" value="Unassembled WGS sequence"/>
</dbReference>
<comment type="caution">
    <text evidence="4">The sequence shown here is derived from an EMBL/GenBank/DDBJ whole genome shotgun (WGS) entry which is preliminary data.</text>
</comment>
<feature type="compositionally biased region" description="Basic and acidic residues" evidence="3">
    <location>
        <begin position="275"/>
        <end position="286"/>
    </location>
</feature>
<feature type="compositionally biased region" description="Acidic residues" evidence="3">
    <location>
        <begin position="331"/>
        <end position="349"/>
    </location>
</feature>
<dbReference type="AlphaFoldDB" id="A0AAN7H736"/>